<reference evidence="1 2" key="1">
    <citation type="submission" date="2024-02" db="EMBL/GenBank/DDBJ databases">
        <authorList>
            <person name="Chen Y."/>
            <person name="Shah S."/>
            <person name="Dougan E. K."/>
            <person name="Thang M."/>
            <person name="Chan C."/>
        </authorList>
    </citation>
    <scope>NUCLEOTIDE SEQUENCE [LARGE SCALE GENOMIC DNA]</scope>
</reference>
<dbReference type="SUPFAM" id="SSF56672">
    <property type="entry name" value="DNA/RNA polymerases"/>
    <property type="match status" value="1"/>
</dbReference>
<sequence length="572" mass="63863">LQRYLAAGLPLLDGANLYQGPLPKNCNCGRRHTRLIRQATDNTFATTAAVTLLIVDQILKISKGNHLVTLEEANVMVLSVKEKARRTLKVTILALSTGVRPVGHRLPSRSSAASRLASSFWEEVDTYVTELGKKGRLKLIAELALGRHDKSPFGDVVDGVRVRLDKVVRDLGQEPLPKKGDIPAEIAFRRVLAWGKIVEDADHRFDHWRLIFRTFHKVIPVEAILYLLLFADDGLLMVGGAECHRLIIGLFLEVMEVPLSWAKTRGGSEVEWIGYTVDLNTWRLGVGPKKVEWLKTWCSWAVSQGRMLGRDFKGGLGRLGFLAGISKRSRPFLAPLYAASSQVKGGSFFNLHLATKLAIQFFEDAIVEAPMKPLSDTPKVLGEVFRVDAMADGDGVAIGGWETFVTSNPKEARWFHLKLDRSTAPFLYVKGEPFRTISTTELLAATVAVMVFCPGGGWHKGAGRVAITGFTDNMSNSYLLDRFLTTKFPACLILMELSKQLDKYGLDLNLTWIQNEESDDLSKQRFDKFDPNHRVQVNFAELDFLILRKMLNAAMELDSEIKEKKTSKEKAL</sequence>
<feature type="non-terminal residue" evidence="1">
    <location>
        <position position="1"/>
    </location>
</feature>
<accession>A0ABP0IPF4</accession>
<keyword evidence="2" id="KW-1185">Reference proteome</keyword>
<evidence type="ECO:0000313" key="1">
    <source>
        <dbReference type="EMBL" id="CAK9003402.1"/>
    </source>
</evidence>
<feature type="non-terminal residue" evidence="1">
    <location>
        <position position="572"/>
    </location>
</feature>
<organism evidence="1 2">
    <name type="scientific">Durusdinium trenchii</name>
    <dbReference type="NCBI Taxonomy" id="1381693"/>
    <lineage>
        <taxon>Eukaryota</taxon>
        <taxon>Sar</taxon>
        <taxon>Alveolata</taxon>
        <taxon>Dinophyceae</taxon>
        <taxon>Suessiales</taxon>
        <taxon>Symbiodiniaceae</taxon>
        <taxon>Durusdinium</taxon>
    </lineage>
</organism>
<name>A0ABP0IPF4_9DINO</name>
<proteinExistence type="predicted"/>
<protein>
    <submittedName>
        <fullName evidence="1">Uncharacterized protein</fullName>
    </submittedName>
</protein>
<gene>
    <name evidence="1" type="ORF">SCF082_LOCUS7727</name>
</gene>
<dbReference type="InterPro" id="IPR043502">
    <property type="entry name" value="DNA/RNA_pol_sf"/>
</dbReference>
<comment type="caution">
    <text evidence="1">The sequence shown here is derived from an EMBL/GenBank/DDBJ whole genome shotgun (WGS) entry which is preliminary data.</text>
</comment>
<dbReference type="Proteomes" id="UP001642464">
    <property type="component" value="Unassembled WGS sequence"/>
</dbReference>
<evidence type="ECO:0000313" key="2">
    <source>
        <dbReference type="Proteomes" id="UP001642464"/>
    </source>
</evidence>
<dbReference type="EMBL" id="CAXAMM010004397">
    <property type="protein sequence ID" value="CAK9003402.1"/>
    <property type="molecule type" value="Genomic_DNA"/>
</dbReference>